<feature type="compositionally biased region" description="Polar residues" evidence="1">
    <location>
        <begin position="25"/>
        <end position="35"/>
    </location>
</feature>
<reference evidence="2 3" key="1">
    <citation type="submission" date="2014-05" db="EMBL/GenBank/DDBJ databases">
        <title>Draft genome sequence of a rare smut relative, Tilletiaria anomala UBC 951.</title>
        <authorList>
            <consortium name="DOE Joint Genome Institute"/>
            <person name="Toome M."/>
            <person name="Kuo A."/>
            <person name="Henrissat B."/>
            <person name="Lipzen A."/>
            <person name="Tritt A."/>
            <person name="Yoshinaga Y."/>
            <person name="Zane M."/>
            <person name="Barry K."/>
            <person name="Grigoriev I.V."/>
            <person name="Spatafora J.W."/>
            <person name="Aimea M.C."/>
        </authorList>
    </citation>
    <scope>NUCLEOTIDE SEQUENCE [LARGE SCALE GENOMIC DNA]</scope>
    <source>
        <strain evidence="2 3">UBC 951</strain>
    </source>
</reference>
<dbReference type="GeneID" id="25265986"/>
<proteinExistence type="predicted"/>
<evidence type="ECO:0000313" key="3">
    <source>
        <dbReference type="Proteomes" id="UP000027361"/>
    </source>
</evidence>
<sequence>MPVMTADKWRLNKSPQEIRTEHTIPTHTGYGTTLSGQEDYHNDLLLILTPRDSGGGAKQPLHPDGDAAAGQVAAASDAGATLKAKVEGSAKITVGKLVRDADNVEKGKAVKQGG</sequence>
<name>A0A066VYI2_TILAU</name>
<evidence type="ECO:0000256" key="1">
    <source>
        <dbReference type="SAM" id="MobiDB-lite"/>
    </source>
</evidence>
<evidence type="ECO:0000313" key="2">
    <source>
        <dbReference type="EMBL" id="KDN46792.1"/>
    </source>
</evidence>
<dbReference type="Proteomes" id="UP000027361">
    <property type="component" value="Unassembled WGS sequence"/>
</dbReference>
<dbReference type="OrthoDB" id="3268823at2759"/>
<accession>A0A066VYI2</accession>
<organism evidence="2 3">
    <name type="scientific">Tilletiaria anomala (strain ATCC 24038 / CBS 436.72 / UBC 951)</name>
    <dbReference type="NCBI Taxonomy" id="1037660"/>
    <lineage>
        <taxon>Eukaryota</taxon>
        <taxon>Fungi</taxon>
        <taxon>Dikarya</taxon>
        <taxon>Basidiomycota</taxon>
        <taxon>Ustilaginomycotina</taxon>
        <taxon>Exobasidiomycetes</taxon>
        <taxon>Georgefischeriales</taxon>
        <taxon>Tilletiariaceae</taxon>
        <taxon>Tilletiaria</taxon>
    </lineage>
</organism>
<keyword evidence="3" id="KW-1185">Reference proteome</keyword>
<dbReference type="HOGENOM" id="CLU_2122778_0_0_1"/>
<dbReference type="InParanoid" id="A0A066VYI2"/>
<feature type="region of interest" description="Disordered" evidence="1">
    <location>
        <begin position="1"/>
        <end position="35"/>
    </location>
</feature>
<dbReference type="AlphaFoldDB" id="A0A066VYI2"/>
<dbReference type="RefSeq" id="XP_013243658.1">
    <property type="nucleotide sequence ID" value="XM_013388204.1"/>
</dbReference>
<dbReference type="EMBL" id="JMSN01000033">
    <property type="protein sequence ID" value="KDN46792.1"/>
    <property type="molecule type" value="Genomic_DNA"/>
</dbReference>
<gene>
    <name evidence="2" type="ORF">K437DRAFT_268015</name>
</gene>
<comment type="caution">
    <text evidence="2">The sequence shown here is derived from an EMBL/GenBank/DDBJ whole genome shotgun (WGS) entry which is preliminary data.</text>
</comment>
<protein>
    <submittedName>
        <fullName evidence="2">Uncharacterized protein</fullName>
    </submittedName>
</protein>